<dbReference type="GO" id="GO:0008270">
    <property type="term" value="F:zinc ion binding"/>
    <property type="evidence" value="ECO:0007669"/>
    <property type="project" value="UniProtKB-KW"/>
</dbReference>
<dbReference type="PROSITE" id="PS50097">
    <property type="entry name" value="BTB"/>
    <property type="match status" value="1"/>
</dbReference>
<feature type="domain" description="BTB" evidence="18">
    <location>
        <begin position="49"/>
        <end position="120"/>
    </location>
</feature>
<dbReference type="InterPro" id="IPR013087">
    <property type="entry name" value="Znf_C2H2_type"/>
</dbReference>
<evidence type="ECO:0000256" key="9">
    <source>
        <dbReference type="ARBA" id="ARBA00023015"/>
    </source>
</evidence>
<evidence type="ECO:0000256" key="3">
    <source>
        <dbReference type="ARBA" id="ARBA00022553"/>
    </source>
</evidence>
<accession>Q4RK13</accession>
<feature type="region of interest" description="Disordered" evidence="17">
    <location>
        <begin position="946"/>
        <end position="969"/>
    </location>
</feature>
<proteinExistence type="predicted"/>
<dbReference type="GO" id="GO:0005634">
    <property type="term" value="C:nucleus"/>
    <property type="evidence" value="ECO:0007669"/>
    <property type="project" value="UniProtKB-SubCell"/>
</dbReference>
<dbReference type="PROSITE" id="PS50157">
    <property type="entry name" value="ZINC_FINGER_C2H2_2"/>
    <property type="match status" value="6"/>
</dbReference>
<protein>
    <recommendedName>
        <fullName evidence="13">Zinc finger and BTB domain-containing protein 46</fullName>
    </recommendedName>
    <alternativeName>
        <fullName evidence="15">BTB-ZF protein expressed in effector lymphocytes</fullName>
    </alternativeName>
    <alternativeName>
        <fullName evidence="14">BTB/POZ domain-containing protein 4</fullName>
    </alternativeName>
</protein>
<dbReference type="Pfam" id="PF00651">
    <property type="entry name" value="BTB"/>
    <property type="match status" value="1"/>
</dbReference>
<keyword evidence="5" id="KW-0677">Repeat</keyword>
<dbReference type="Pfam" id="PF00096">
    <property type="entry name" value="zf-C2H2"/>
    <property type="match status" value="1"/>
</dbReference>
<comment type="caution">
    <text evidence="20">The sequence shown here is derived from an EMBL/GenBank/DDBJ whole genome shotgun (WGS) entry which is preliminary data.</text>
</comment>
<dbReference type="GO" id="GO:0000978">
    <property type="term" value="F:RNA polymerase II cis-regulatory region sequence-specific DNA binding"/>
    <property type="evidence" value="ECO:0007669"/>
    <property type="project" value="TreeGrafter"/>
</dbReference>
<dbReference type="Gene3D" id="3.30.710.10">
    <property type="entry name" value="Potassium Channel Kv1.1, Chain A"/>
    <property type="match status" value="1"/>
</dbReference>
<dbReference type="SMART" id="SM00225">
    <property type="entry name" value="BTB"/>
    <property type="match status" value="1"/>
</dbReference>
<feature type="compositionally biased region" description="Basic and acidic residues" evidence="17">
    <location>
        <begin position="960"/>
        <end position="969"/>
    </location>
</feature>
<feature type="compositionally biased region" description="Basic and acidic residues" evidence="17">
    <location>
        <begin position="280"/>
        <end position="291"/>
    </location>
</feature>
<evidence type="ECO:0000256" key="15">
    <source>
        <dbReference type="ARBA" id="ARBA00078821"/>
    </source>
</evidence>
<dbReference type="KEGG" id="tng:GSTEN00033186G001"/>
<dbReference type="GO" id="GO:0000981">
    <property type="term" value="F:DNA-binding transcription factor activity, RNA polymerase II-specific"/>
    <property type="evidence" value="ECO:0007669"/>
    <property type="project" value="TreeGrafter"/>
</dbReference>
<dbReference type="OrthoDB" id="8117402at2759"/>
<feature type="region of interest" description="Disordered" evidence="17">
    <location>
        <begin position="227"/>
        <end position="343"/>
    </location>
</feature>
<feature type="domain" description="C2H2-type" evidence="19">
    <location>
        <begin position="714"/>
        <end position="742"/>
    </location>
</feature>
<dbReference type="FunFam" id="3.30.710.10:FF:000045">
    <property type="entry name" value="zinc finger and BTB domain-containing protein 10"/>
    <property type="match status" value="1"/>
</dbReference>
<evidence type="ECO:0000256" key="5">
    <source>
        <dbReference type="ARBA" id="ARBA00022737"/>
    </source>
</evidence>
<keyword evidence="4" id="KW-0479">Metal-binding</keyword>
<evidence type="ECO:0000256" key="16">
    <source>
        <dbReference type="PROSITE-ProRule" id="PRU00042"/>
    </source>
</evidence>
<feature type="domain" description="C2H2-type" evidence="19">
    <location>
        <begin position="743"/>
        <end position="772"/>
    </location>
</feature>
<comment type="subcellular location">
    <subcellularLocation>
        <location evidence="1">Nucleus</location>
    </subcellularLocation>
</comment>
<keyword evidence="9" id="KW-0805">Transcription regulation</keyword>
<feature type="domain" description="C2H2-type" evidence="19">
    <location>
        <begin position="849"/>
        <end position="876"/>
    </location>
</feature>
<dbReference type="AlphaFoldDB" id="Q4RK13"/>
<dbReference type="InterPro" id="IPR036236">
    <property type="entry name" value="Znf_C2H2_sf"/>
</dbReference>
<dbReference type="SUPFAM" id="SSF54695">
    <property type="entry name" value="POZ domain"/>
    <property type="match status" value="1"/>
</dbReference>
<dbReference type="InterPro" id="IPR050457">
    <property type="entry name" value="ZnFinger_BTB_dom_contain"/>
</dbReference>
<feature type="domain" description="C2H2-type" evidence="19">
    <location>
        <begin position="821"/>
        <end position="848"/>
    </location>
</feature>
<organism evidence="20">
    <name type="scientific">Tetraodon nigroviridis</name>
    <name type="common">Spotted green pufferfish</name>
    <name type="synonym">Chelonodon nigroviridis</name>
    <dbReference type="NCBI Taxonomy" id="99883"/>
    <lineage>
        <taxon>Eukaryota</taxon>
        <taxon>Metazoa</taxon>
        <taxon>Chordata</taxon>
        <taxon>Craniata</taxon>
        <taxon>Vertebrata</taxon>
        <taxon>Euteleostomi</taxon>
        <taxon>Actinopterygii</taxon>
        <taxon>Neopterygii</taxon>
        <taxon>Teleostei</taxon>
        <taxon>Neoteleostei</taxon>
        <taxon>Acanthomorphata</taxon>
        <taxon>Eupercaria</taxon>
        <taxon>Tetraodontiformes</taxon>
        <taxon>Tetradontoidea</taxon>
        <taxon>Tetraodontidae</taxon>
        <taxon>Tetraodon</taxon>
    </lineage>
</organism>
<keyword evidence="10" id="KW-0804">Transcription</keyword>
<dbReference type="Pfam" id="PF13465">
    <property type="entry name" value="zf-H2C2_2"/>
    <property type="match status" value="1"/>
</dbReference>
<dbReference type="FunFam" id="3.30.160.60:FF:000379">
    <property type="entry name" value="Zinc finger and BTB domain-containing protein 46"/>
    <property type="match status" value="1"/>
</dbReference>
<evidence type="ECO:0000313" key="20">
    <source>
        <dbReference type="EMBL" id="CAG11269.1"/>
    </source>
</evidence>
<evidence type="ECO:0000256" key="6">
    <source>
        <dbReference type="ARBA" id="ARBA00022771"/>
    </source>
</evidence>
<dbReference type="InterPro" id="IPR000210">
    <property type="entry name" value="BTB/POZ_dom"/>
</dbReference>
<dbReference type="Gene3D" id="3.30.160.60">
    <property type="entry name" value="Classic Zinc Finger"/>
    <property type="match status" value="4"/>
</dbReference>
<evidence type="ECO:0000256" key="4">
    <source>
        <dbReference type="ARBA" id="ARBA00022723"/>
    </source>
</evidence>
<dbReference type="PANTHER" id="PTHR46105">
    <property type="entry name" value="AGAP004733-PA"/>
    <property type="match status" value="1"/>
</dbReference>
<evidence type="ECO:0000256" key="7">
    <source>
        <dbReference type="ARBA" id="ARBA00022833"/>
    </source>
</evidence>
<feature type="non-terminal residue" evidence="20">
    <location>
        <position position="969"/>
    </location>
</feature>
<evidence type="ECO:0000256" key="12">
    <source>
        <dbReference type="ARBA" id="ARBA00055672"/>
    </source>
</evidence>
<dbReference type="SMART" id="SM00355">
    <property type="entry name" value="ZnF_C2H2"/>
    <property type="match status" value="7"/>
</dbReference>
<evidence type="ECO:0000256" key="10">
    <source>
        <dbReference type="ARBA" id="ARBA00023163"/>
    </source>
</evidence>
<evidence type="ECO:0000256" key="8">
    <source>
        <dbReference type="ARBA" id="ARBA00022843"/>
    </source>
</evidence>
<evidence type="ECO:0000259" key="18">
    <source>
        <dbReference type="PROSITE" id="PS50097"/>
    </source>
</evidence>
<evidence type="ECO:0000259" key="19">
    <source>
        <dbReference type="PROSITE" id="PS50157"/>
    </source>
</evidence>
<evidence type="ECO:0000256" key="17">
    <source>
        <dbReference type="SAM" id="MobiDB-lite"/>
    </source>
</evidence>
<reference evidence="20" key="1">
    <citation type="journal article" date="2004" name="Nature">
        <title>Genome duplication in the teleost fish Tetraodon nigroviridis reveals the early vertebrate proto-karyotype.</title>
        <authorList>
            <person name="Jaillon O."/>
            <person name="Aury J.-M."/>
            <person name="Brunet F."/>
            <person name="Petit J.-L."/>
            <person name="Stange-Thomann N."/>
            <person name="Mauceli E."/>
            <person name="Bouneau L."/>
            <person name="Fischer C."/>
            <person name="Ozouf-Costaz C."/>
            <person name="Bernot A."/>
            <person name="Nicaud S."/>
            <person name="Jaffe D."/>
            <person name="Fisher S."/>
            <person name="Lutfalla G."/>
            <person name="Dossat C."/>
            <person name="Segurens B."/>
            <person name="Dasilva C."/>
            <person name="Salanoubat M."/>
            <person name="Levy M."/>
            <person name="Boudet N."/>
            <person name="Castellano S."/>
            <person name="Anthouard V."/>
            <person name="Jubin C."/>
            <person name="Castelli V."/>
            <person name="Katinka M."/>
            <person name="Vacherie B."/>
            <person name="Biemont C."/>
            <person name="Skalli Z."/>
            <person name="Cattolico L."/>
            <person name="Poulain J."/>
            <person name="De Berardinis V."/>
            <person name="Cruaud C."/>
            <person name="Duprat S."/>
            <person name="Brottier P."/>
            <person name="Coutanceau J.-P."/>
            <person name="Gouzy J."/>
            <person name="Parra G."/>
            <person name="Lardier G."/>
            <person name="Chapple C."/>
            <person name="McKernan K.J."/>
            <person name="McEwan P."/>
            <person name="Bosak S."/>
            <person name="Kellis M."/>
            <person name="Volff J.-N."/>
            <person name="Guigo R."/>
            <person name="Zody M.C."/>
            <person name="Mesirov J."/>
            <person name="Lindblad-Toh K."/>
            <person name="Birren B."/>
            <person name="Nusbaum C."/>
            <person name="Kahn D."/>
            <person name="Robinson-Rechavi M."/>
            <person name="Laudet V."/>
            <person name="Schachter V."/>
            <person name="Quetier F."/>
            <person name="Saurin W."/>
            <person name="Scarpelli C."/>
            <person name="Wincker P."/>
            <person name="Lander E.S."/>
            <person name="Weissenbach J."/>
            <person name="Roest Crollius H."/>
        </authorList>
    </citation>
    <scope>NUCLEOTIDE SEQUENCE [LARGE SCALE GENOMIC DNA]</scope>
</reference>
<evidence type="ECO:0000256" key="11">
    <source>
        <dbReference type="ARBA" id="ARBA00023242"/>
    </source>
</evidence>
<reference evidence="20" key="2">
    <citation type="submission" date="2004-02" db="EMBL/GenBank/DDBJ databases">
        <authorList>
            <consortium name="Genoscope"/>
            <consortium name="Whitehead Institute Centre for Genome Research"/>
        </authorList>
    </citation>
    <scope>NUCLEOTIDE SEQUENCE</scope>
</reference>
<sequence>MVTGSSDVWKRGFRSATQMNNRKEDMEISSHYRQLLRELNEQRQHGILCDACVIVDGKIFKAHKNVLLGSSRYFKTLYCQVKKGAEPHHQTTVTHLDIVTATGFKAILDFMYSAHLALTSKNVIEVMSAASYLQMTDIVQACHSFIKAALDISIRSEMADELADFEMGAVAAAGIGGGAGGAGGVGIPGGGVVGAGLGGGGGGGGGIVGMASEALASIMSGRSTSPWLVRRTSPANSSGDSAIASCHEGGSTYGKEDQEPPKSHESQEEACHDSQPAWPHDYRPVTVKEEQVSPVSSSHPRDTPRGISQSQGEQGVGGAVGGGAEGPWQPMSGGFLPERQQPPRCNLLPLEQAKQELQEKGRKAAMGALPELVVPLWGKEEMTHLWPQISGGADVTEPNSSDSRGERLDFFLKQEEALTTEAGYLGPGESEEVAGGAGRGAISSVANLKAALMSKNSLLSMRADMMGDDNPLLYEYLPKGGHSLSFVAPSATVRAEEEEKGRQAFVFSAGAPLLHSEGLDMELEETPEGQEPFALPEDGKTDKDVRRDDTGNQSPGERDQMGEEHCADALTVSTSVSDSGRETKKPRTQNKEVGSGKRLLPDAGSWHPQGFACSLCKLLFSSLEHLKEHEYHHTLSMMALSLDWPAVQGSHHQPNQLHYLPQSQPLPFHQSLYSPAVAEPPAARYQCSQCPASFTLKSNADRHEKTIHFKKKLMQCAYCLKHFRDRTDLQRHLSSVHSKERGHTCPACAKAFSTQKNLATHIKVCCQVESVPGAILGGTTGMEMTQGGVINSLWQFSQELRDEFSVPMWKMNDFTVIRKKFKCPYCSFSAMHQCILKRHMRSHTGERPYPCEICGKKFTRREHMKRHTLVHSKDKKYVCKVCSRVFMSAASVGIKHGSRRHGVCADCSGRGMAALLDHNGEAAGDISPEEELYPGDRFHDDQAECDGDGEEEMMGEAEEEGVKWKDSGM</sequence>
<feature type="compositionally biased region" description="Basic and acidic residues" evidence="17">
    <location>
        <begin position="537"/>
        <end position="567"/>
    </location>
</feature>
<keyword evidence="11" id="KW-0539">Nucleus</keyword>
<feature type="region of interest" description="Disordered" evidence="17">
    <location>
        <begin position="523"/>
        <end position="601"/>
    </location>
</feature>
<comment type="function">
    <text evidence="12">Functions as a transcriptional repressor for PRDM1.</text>
</comment>
<dbReference type="SUPFAM" id="SSF57667">
    <property type="entry name" value="beta-beta-alpha zinc fingers"/>
    <property type="match status" value="3"/>
</dbReference>
<dbReference type="PANTHER" id="PTHR46105:SF21">
    <property type="entry name" value="ZINC FINGER AND BTB DOMAIN CONTAINING 46"/>
    <property type="match status" value="1"/>
</dbReference>
<name>Q4RK13_TETNG</name>
<evidence type="ECO:0000256" key="1">
    <source>
        <dbReference type="ARBA" id="ARBA00004123"/>
    </source>
</evidence>
<evidence type="ECO:0000256" key="13">
    <source>
        <dbReference type="ARBA" id="ARBA00070978"/>
    </source>
</evidence>
<feature type="domain" description="C2H2-type" evidence="19">
    <location>
        <begin position="611"/>
        <end position="634"/>
    </location>
</feature>
<evidence type="ECO:0000256" key="2">
    <source>
        <dbReference type="ARBA" id="ARBA00022499"/>
    </source>
</evidence>
<keyword evidence="3" id="KW-0597">Phosphoprotein</keyword>
<gene>
    <name evidence="20" type="ORF">GSTENG00033186001</name>
</gene>
<keyword evidence="2" id="KW-1017">Isopeptide bond</keyword>
<feature type="domain" description="C2H2-type" evidence="19">
    <location>
        <begin position="685"/>
        <end position="713"/>
    </location>
</feature>
<feature type="compositionally biased region" description="Gly residues" evidence="17">
    <location>
        <begin position="314"/>
        <end position="325"/>
    </location>
</feature>
<dbReference type="InterPro" id="IPR011333">
    <property type="entry name" value="SKP1/BTB/POZ_sf"/>
</dbReference>
<evidence type="ECO:0000256" key="14">
    <source>
        <dbReference type="ARBA" id="ARBA00076030"/>
    </source>
</evidence>
<keyword evidence="8" id="KW-0832">Ubl conjugation</keyword>
<feature type="compositionally biased region" description="Acidic residues" evidence="17">
    <location>
        <begin position="946"/>
        <end position="959"/>
    </location>
</feature>
<keyword evidence="6 16" id="KW-0863">Zinc-finger</keyword>
<dbReference type="FunFam" id="3.30.160.60:FF:001046">
    <property type="entry name" value="Zinc finger and BTB domain containing 46"/>
    <property type="match status" value="1"/>
</dbReference>
<feature type="compositionally biased region" description="Basic and acidic residues" evidence="17">
    <location>
        <begin position="254"/>
        <end position="272"/>
    </location>
</feature>
<dbReference type="EMBL" id="CAAE01015033">
    <property type="protein sequence ID" value="CAG11269.1"/>
    <property type="molecule type" value="Genomic_DNA"/>
</dbReference>
<dbReference type="PROSITE" id="PS00028">
    <property type="entry name" value="ZINC_FINGER_C2H2_1"/>
    <property type="match status" value="4"/>
</dbReference>
<keyword evidence="7" id="KW-0862">Zinc</keyword>